<organism evidence="1 2">
    <name type="scientific">Alicyclobacillus fastidiosus</name>
    <dbReference type="NCBI Taxonomy" id="392011"/>
    <lineage>
        <taxon>Bacteria</taxon>
        <taxon>Bacillati</taxon>
        <taxon>Bacillota</taxon>
        <taxon>Bacilli</taxon>
        <taxon>Bacillales</taxon>
        <taxon>Alicyclobacillaceae</taxon>
        <taxon>Alicyclobacillus</taxon>
    </lineage>
</organism>
<reference evidence="1 2" key="1">
    <citation type="journal article" date="2024" name="Int. J. Mol. Sci.">
        <title>Exploration of Alicyclobacillus spp. Genome in Search of Antibiotic Resistance.</title>
        <authorList>
            <person name="Bucka-Kolendo J."/>
            <person name="Kiousi D.E."/>
            <person name="Dekowska A."/>
            <person name="Mikolajczuk-Szczyrba A."/>
            <person name="Karadedos D.M."/>
            <person name="Michael P."/>
            <person name="Galanis A."/>
            <person name="Sokolowska B."/>
        </authorList>
    </citation>
    <scope>NUCLEOTIDE SEQUENCE [LARGE SCALE GENOMIC DNA]</scope>
    <source>
        <strain evidence="1 2">KKP 3000</strain>
    </source>
</reference>
<evidence type="ECO:0000313" key="1">
    <source>
        <dbReference type="EMBL" id="MFB5192767.1"/>
    </source>
</evidence>
<keyword evidence="2" id="KW-1185">Reference proteome</keyword>
<dbReference type="RefSeq" id="WP_275473198.1">
    <property type="nucleotide sequence ID" value="NZ_CP162940.1"/>
</dbReference>
<accession>A0ABV5AM75</accession>
<dbReference type="EMBL" id="JBDXSU010000028">
    <property type="protein sequence ID" value="MFB5192767.1"/>
    <property type="molecule type" value="Genomic_DNA"/>
</dbReference>
<protein>
    <submittedName>
        <fullName evidence="1">Uncharacterized protein</fullName>
    </submittedName>
</protein>
<name>A0ABV5AM75_9BACL</name>
<dbReference type="Proteomes" id="UP001579974">
    <property type="component" value="Unassembled WGS sequence"/>
</dbReference>
<sequence>MTRSAEQAINECLAKILKEAKQPGAVTPNTSAQHSLMNSK</sequence>
<evidence type="ECO:0000313" key="2">
    <source>
        <dbReference type="Proteomes" id="UP001579974"/>
    </source>
</evidence>
<proteinExistence type="predicted"/>
<gene>
    <name evidence="1" type="ORF">KKP3000_001981</name>
</gene>
<comment type="caution">
    <text evidence="1">The sequence shown here is derived from an EMBL/GenBank/DDBJ whole genome shotgun (WGS) entry which is preliminary data.</text>
</comment>